<dbReference type="OrthoDB" id="9815497at2"/>
<evidence type="ECO:0000259" key="1">
    <source>
        <dbReference type="Pfam" id="PF02625"/>
    </source>
</evidence>
<dbReference type="AlphaFoldDB" id="A0A1G6VM18"/>
<reference evidence="3 4" key="1">
    <citation type="submission" date="2016-10" db="EMBL/GenBank/DDBJ databases">
        <authorList>
            <person name="de Groot N.N."/>
        </authorList>
    </citation>
    <scope>NUCLEOTIDE SEQUENCE [LARGE SCALE GENOMIC DNA]</scope>
    <source>
        <strain evidence="3 4">CGMCC 1.9109</strain>
    </source>
</reference>
<keyword evidence="4" id="KW-1185">Reference proteome</keyword>
<evidence type="ECO:0000313" key="3">
    <source>
        <dbReference type="EMBL" id="SDD54067.1"/>
    </source>
</evidence>
<gene>
    <name evidence="3" type="ORF">SAMN04488071_0761</name>
</gene>
<protein>
    <submittedName>
        <fullName evidence="3">Xanthine dehydrogenase accessory factor</fullName>
    </submittedName>
</protein>
<dbReference type="Pfam" id="PF13478">
    <property type="entry name" value="XdhC_C"/>
    <property type="match status" value="1"/>
</dbReference>
<organism evidence="3 4">
    <name type="scientific">Kordiimonas lacus</name>
    <dbReference type="NCBI Taxonomy" id="637679"/>
    <lineage>
        <taxon>Bacteria</taxon>
        <taxon>Pseudomonadati</taxon>
        <taxon>Pseudomonadota</taxon>
        <taxon>Alphaproteobacteria</taxon>
        <taxon>Kordiimonadales</taxon>
        <taxon>Kordiimonadaceae</taxon>
        <taxon>Kordiimonas</taxon>
    </lineage>
</organism>
<proteinExistence type="predicted"/>
<dbReference type="RefSeq" id="WP_074519300.1">
    <property type="nucleotide sequence ID" value="NZ_FNAK01000002.1"/>
</dbReference>
<dbReference type="PANTHER" id="PTHR30388:SF4">
    <property type="entry name" value="MOLYBDENUM COFACTOR INSERTION CHAPERONE PAOD"/>
    <property type="match status" value="1"/>
</dbReference>
<dbReference type="STRING" id="637679.GCA_001550055_02475"/>
<feature type="domain" description="XdhC- CoxI" evidence="1">
    <location>
        <begin position="11"/>
        <end position="77"/>
    </location>
</feature>
<dbReference type="Pfam" id="PF02625">
    <property type="entry name" value="XdhC_CoxI"/>
    <property type="match status" value="1"/>
</dbReference>
<dbReference type="InterPro" id="IPR003777">
    <property type="entry name" value="XdhC_CoxI"/>
</dbReference>
<dbReference type="Proteomes" id="UP000183685">
    <property type="component" value="Unassembled WGS sequence"/>
</dbReference>
<accession>A0A1G6VM18</accession>
<dbReference type="InterPro" id="IPR052698">
    <property type="entry name" value="MoCofactor_Util/Proc"/>
</dbReference>
<dbReference type="Gene3D" id="3.40.50.720">
    <property type="entry name" value="NAD(P)-binding Rossmann-like Domain"/>
    <property type="match status" value="1"/>
</dbReference>
<dbReference type="PANTHER" id="PTHR30388">
    <property type="entry name" value="ALDEHYDE OXIDOREDUCTASE MOLYBDENUM COFACTOR ASSEMBLY PROTEIN"/>
    <property type="match status" value="1"/>
</dbReference>
<evidence type="ECO:0000313" key="4">
    <source>
        <dbReference type="Proteomes" id="UP000183685"/>
    </source>
</evidence>
<name>A0A1G6VM18_9PROT</name>
<dbReference type="EMBL" id="FNAK01000002">
    <property type="protein sequence ID" value="SDD54067.1"/>
    <property type="molecule type" value="Genomic_DNA"/>
</dbReference>
<evidence type="ECO:0000259" key="2">
    <source>
        <dbReference type="Pfam" id="PF13478"/>
    </source>
</evidence>
<feature type="domain" description="XdhC Rossmann" evidence="2">
    <location>
        <begin position="162"/>
        <end position="303"/>
    </location>
</feature>
<sequence length="310" mass="32713">MEKIFESLSGWHKAGLKTALAVVTKTWGSAPRGVGSLMAIAGDGRFEGSVSGGCVEGTVIAEANQMTQTGGSKILSFTVSSEQAWDVGLACGGQIDILIVALSGDIGADCQSVLAAITDRQSGRISIDLHTGALAFDETETPGDLAFDDTQLMLPLHPKHRLVIVGAVHIAQHLAPMAIQAGYDVTVVDPRAAFTESRSFGESRLVEDWPDELFTRIPPDAHTGVVTLTHDPKIDDAALIPALESPAFYIGSLGSKKTHAARLERLIEKGFSGEDLQRIRGPVGLNIGAKTPAEIAIAILAEVTLVRRCS</sequence>
<dbReference type="InterPro" id="IPR027051">
    <property type="entry name" value="XdhC_Rossmann_dom"/>
</dbReference>